<keyword evidence="1" id="KW-0677">Repeat</keyword>
<dbReference type="AlphaFoldDB" id="A0A8T1XJG2"/>
<proteinExistence type="predicted"/>
<evidence type="ECO:0000313" key="2">
    <source>
        <dbReference type="EMBL" id="KAG7533935.1"/>
    </source>
</evidence>
<dbReference type="EMBL" id="JAEFBK010000013">
    <property type="protein sequence ID" value="KAG7533935.1"/>
    <property type="molecule type" value="Genomic_DNA"/>
</dbReference>
<dbReference type="Proteomes" id="UP000694240">
    <property type="component" value="Chromosome 13"/>
</dbReference>
<keyword evidence="3" id="KW-1185">Reference proteome</keyword>
<dbReference type="PANTHER" id="PTHR10943:SF2">
    <property type="entry name" value="26S PROTEASOME NON-ATPASE REGULATORY SUBUNIT 1"/>
    <property type="match status" value="1"/>
</dbReference>
<evidence type="ECO:0000256" key="1">
    <source>
        <dbReference type="ARBA" id="ARBA00022737"/>
    </source>
</evidence>
<accession>A0A8T1XJG2</accession>
<sequence>MVMIQISEATNSRVRAFRCKIEKIILDKVEDTVSKIGVILASGILDVGVFSHEASDSRVGAFRCKLKKILLDKLDDTMSKMGVILLDIGSRDVTRRLLSKNKYDKI</sequence>
<dbReference type="PANTHER" id="PTHR10943">
    <property type="entry name" value="26S PROTEASOME NON-ATPASE REGULATORY SUBUNIT"/>
    <property type="match status" value="1"/>
</dbReference>
<dbReference type="GO" id="GO:0005634">
    <property type="term" value="C:nucleus"/>
    <property type="evidence" value="ECO:0007669"/>
    <property type="project" value="TreeGrafter"/>
</dbReference>
<dbReference type="GO" id="GO:0034515">
    <property type="term" value="C:proteasome storage granule"/>
    <property type="evidence" value="ECO:0007669"/>
    <property type="project" value="TreeGrafter"/>
</dbReference>
<gene>
    <name evidence="2" type="ORF">ISN45_Aa08g015240</name>
</gene>
<evidence type="ECO:0000313" key="3">
    <source>
        <dbReference type="Proteomes" id="UP000694240"/>
    </source>
</evidence>
<protein>
    <submittedName>
        <fullName evidence="2">Uncharacterized protein</fullName>
    </submittedName>
</protein>
<comment type="caution">
    <text evidence="2">The sequence shown here is derived from an EMBL/GenBank/DDBJ whole genome shotgun (WGS) entry which is preliminary data.</text>
</comment>
<dbReference type="GO" id="GO:0008540">
    <property type="term" value="C:proteasome regulatory particle, base subcomplex"/>
    <property type="evidence" value="ECO:0007669"/>
    <property type="project" value="TreeGrafter"/>
</dbReference>
<dbReference type="GO" id="GO:0043161">
    <property type="term" value="P:proteasome-mediated ubiquitin-dependent protein catabolic process"/>
    <property type="evidence" value="ECO:0007669"/>
    <property type="project" value="TreeGrafter"/>
</dbReference>
<organism evidence="2 3">
    <name type="scientific">Arabidopsis thaliana x Arabidopsis arenosa</name>
    <dbReference type="NCBI Taxonomy" id="1240361"/>
    <lineage>
        <taxon>Eukaryota</taxon>
        <taxon>Viridiplantae</taxon>
        <taxon>Streptophyta</taxon>
        <taxon>Embryophyta</taxon>
        <taxon>Tracheophyta</taxon>
        <taxon>Spermatophyta</taxon>
        <taxon>Magnoliopsida</taxon>
        <taxon>eudicotyledons</taxon>
        <taxon>Gunneridae</taxon>
        <taxon>Pentapetalae</taxon>
        <taxon>rosids</taxon>
        <taxon>malvids</taxon>
        <taxon>Brassicales</taxon>
        <taxon>Brassicaceae</taxon>
        <taxon>Camelineae</taxon>
        <taxon>Arabidopsis</taxon>
    </lineage>
</organism>
<reference evidence="2 3" key="1">
    <citation type="submission" date="2020-12" db="EMBL/GenBank/DDBJ databases">
        <title>Concerted genomic and epigenomic changes stabilize Arabidopsis allopolyploids.</title>
        <authorList>
            <person name="Chen Z."/>
        </authorList>
    </citation>
    <scope>NUCLEOTIDE SEQUENCE [LARGE SCALE GENOMIC DNA]</scope>
    <source>
        <strain evidence="2">Allo738</strain>
        <tissue evidence="2">Leaf</tissue>
    </source>
</reference>
<name>A0A8T1XJG2_9BRAS</name>